<reference evidence="1 2" key="1">
    <citation type="submission" date="2019-08" db="EMBL/GenBank/DDBJ databases">
        <title>Formosa sediminis sp. nov., isolated from marine sediment.</title>
        <authorList>
            <person name="Cao W.R."/>
        </authorList>
    </citation>
    <scope>NUCLEOTIDE SEQUENCE [LARGE SCALE GENOMIC DNA]</scope>
    <source>
        <strain evidence="1 2">1494</strain>
    </source>
</reference>
<keyword evidence="2" id="KW-1185">Reference proteome</keyword>
<proteinExistence type="predicted"/>
<organism evidence="1 2">
    <name type="scientific">Formosa maritima</name>
    <dbReference type="NCBI Taxonomy" id="2592046"/>
    <lineage>
        <taxon>Bacteria</taxon>
        <taxon>Pseudomonadati</taxon>
        <taxon>Bacteroidota</taxon>
        <taxon>Flavobacteriia</taxon>
        <taxon>Flavobacteriales</taxon>
        <taxon>Flavobacteriaceae</taxon>
        <taxon>Formosa</taxon>
    </lineage>
</organism>
<dbReference type="RefSeq" id="WP_148457249.1">
    <property type="nucleotide sequence ID" value="NZ_VSFC01000062.1"/>
</dbReference>
<evidence type="ECO:0000313" key="1">
    <source>
        <dbReference type="EMBL" id="TYA52330.1"/>
    </source>
</evidence>
<evidence type="ECO:0008006" key="3">
    <source>
        <dbReference type="Google" id="ProtNLM"/>
    </source>
</evidence>
<dbReference type="Proteomes" id="UP000324550">
    <property type="component" value="Unassembled WGS sequence"/>
</dbReference>
<name>A0A5D0G1A8_9FLAO</name>
<gene>
    <name evidence="1" type="ORF">FVF61_13390</name>
</gene>
<dbReference type="EMBL" id="VSFC01000062">
    <property type="protein sequence ID" value="TYA52330.1"/>
    <property type="molecule type" value="Genomic_DNA"/>
</dbReference>
<dbReference type="AlphaFoldDB" id="A0A5D0G1A8"/>
<comment type="caution">
    <text evidence="1">The sequence shown here is derived from an EMBL/GenBank/DDBJ whole genome shotgun (WGS) entry which is preliminary data.</text>
</comment>
<dbReference type="PROSITE" id="PS51257">
    <property type="entry name" value="PROKAR_LIPOPROTEIN"/>
    <property type="match status" value="1"/>
</dbReference>
<evidence type="ECO:0000313" key="2">
    <source>
        <dbReference type="Proteomes" id="UP000324550"/>
    </source>
</evidence>
<accession>A0A5D0G1A8</accession>
<protein>
    <recommendedName>
        <fullName evidence="3">DUF4292 domain-containing protein</fullName>
    </recommendedName>
</protein>
<sequence length="203" mass="23706">MRFLLISIYFILVSCGSYPKNQNFHLVSSASKNIVNPYFSDESIDYVYKTSIDIYNNSFGGLLIIKKVDKQEHRIAFTTEMGNKLFDFSFNGDSFKVNYILDELNKKILINMLNKDFKVLITENLHVSNSFTEDNNRIFESTINNKKYYYYFNKNQLTQVVRANNGKEKVAFLFLEISDNIAEQISIKHNNIKLEINLKSITQ</sequence>
<dbReference type="OrthoDB" id="1043955at2"/>